<dbReference type="Gene3D" id="1.10.10.10">
    <property type="entry name" value="Winged helix-like DNA-binding domain superfamily/Winged helix DNA-binding domain"/>
    <property type="match status" value="1"/>
</dbReference>
<dbReference type="SUPFAM" id="SSF53067">
    <property type="entry name" value="Actin-like ATPase domain"/>
    <property type="match status" value="1"/>
</dbReference>
<dbReference type="Proteomes" id="UP000013085">
    <property type="component" value="Unassembled WGS sequence"/>
</dbReference>
<dbReference type="Gene3D" id="3.30.420.40">
    <property type="match status" value="2"/>
</dbReference>
<dbReference type="PANTHER" id="PTHR18964:SF149">
    <property type="entry name" value="BIFUNCTIONAL UDP-N-ACETYLGLUCOSAMINE 2-EPIMERASE_N-ACETYLMANNOSAMINE KINASE"/>
    <property type="match status" value="1"/>
</dbReference>
<reference evidence="4 5" key="1">
    <citation type="submission" date="2013-01" db="EMBL/GenBank/DDBJ databases">
        <title>The Genome Sequence of Clostridium clostridioforme 90A8.</title>
        <authorList>
            <consortium name="The Broad Institute Genome Sequencing Platform"/>
            <person name="Earl A."/>
            <person name="Ward D."/>
            <person name="Feldgarden M."/>
            <person name="Gevers D."/>
            <person name="Courvalin P."/>
            <person name="Lambert T."/>
            <person name="Walker B."/>
            <person name="Young S.K."/>
            <person name="Zeng Q."/>
            <person name="Gargeya S."/>
            <person name="Fitzgerald M."/>
            <person name="Haas B."/>
            <person name="Abouelleil A."/>
            <person name="Alvarado L."/>
            <person name="Arachchi H.M."/>
            <person name="Berlin A.M."/>
            <person name="Chapman S.B."/>
            <person name="Dewar J."/>
            <person name="Goldberg J."/>
            <person name="Griggs A."/>
            <person name="Gujja S."/>
            <person name="Hansen M."/>
            <person name="Howarth C."/>
            <person name="Imamovic A."/>
            <person name="Larimer J."/>
            <person name="McCowan C."/>
            <person name="Murphy C."/>
            <person name="Neiman D."/>
            <person name="Pearson M."/>
            <person name="Priest M."/>
            <person name="Roberts A."/>
            <person name="Saif S."/>
            <person name="Shea T."/>
            <person name="Sisk P."/>
            <person name="Sykes S."/>
            <person name="Wortman J."/>
            <person name="Nusbaum C."/>
            <person name="Birren B."/>
        </authorList>
    </citation>
    <scope>NUCLEOTIDE SEQUENCE [LARGE SCALE GENOMIC DNA]</scope>
    <source>
        <strain evidence="4 5">90A8</strain>
    </source>
</reference>
<sequence>MGYIGINLGNVKVSNRSAILKLLNDRGAMSRKDIAAELGLTPATVTLICSDLLSQGILCEKGELEEAKRAGRRKVLIDINYQYRYVLSVRIEVVETSIAISNLKGKECYITKLRTDGTMDPEMFLKKIANESKSLMWEHGIGKEMVLGVGVSVPGTVNRNLGISQHAYRIWKEPVSVGDILKGFLNLPVIVENNVKAFAEAELIYGNGREQENLLLVKWSPGVGSAIIIGNRLYDSQNSKTAEIGHCTIEKNGKLCGCGKRGCLETRATTHAIAEAVRSVCTERTMPVLYQMVGGDIGKINVENIMQWIECGDEGMWAVLDDIFEVMARVVMNTVTIIAPGKVILYGQMFESQTVMNRFIKKCKEYDPSISDDYLVKSRLSKKIEYIGPLSVAVNELLYHTGSSEE</sequence>
<evidence type="ECO:0000256" key="1">
    <source>
        <dbReference type="ARBA" id="ARBA00002486"/>
    </source>
</evidence>
<dbReference type="InterPro" id="IPR036388">
    <property type="entry name" value="WH-like_DNA-bd_sf"/>
</dbReference>
<keyword evidence="3" id="KW-0119">Carbohydrate metabolism</keyword>
<dbReference type="EMBL" id="AGYR01000002">
    <property type="protein sequence ID" value="ENZ19936.1"/>
    <property type="molecule type" value="Genomic_DNA"/>
</dbReference>
<evidence type="ECO:0000256" key="2">
    <source>
        <dbReference type="ARBA" id="ARBA00006479"/>
    </source>
</evidence>
<dbReference type="GO" id="GO:0042732">
    <property type="term" value="P:D-xylose metabolic process"/>
    <property type="evidence" value="ECO:0007669"/>
    <property type="project" value="UniProtKB-KW"/>
</dbReference>
<dbReference type="InterPro" id="IPR043129">
    <property type="entry name" value="ATPase_NBD"/>
</dbReference>
<dbReference type="AlphaFoldDB" id="A0A0E2HHA2"/>
<keyword evidence="3" id="KW-0859">Xylose metabolism</keyword>
<dbReference type="Pfam" id="PF00480">
    <property type="entry name" value="ROK"/>
    <property type="match status" value="1"/>
</dbReference>
<evidence type="ECO:0000256" key="3">
    <source>
        <dbReference type="ARBA" id="ARBA00022629"/>
    </source>
</evidence>
<dbReference type="SUPFAM" id="SSF46785">
    <property type="entry name" value="Winged helix' DNA-binding domain"/>
    <property type="match status" value="1"/>
</dbReference>
<dbReference type="Pfam" id="PF13412">
    <property type="entry name" value="HTH_24"/>
    <property type="match status" value="1"/>
</dbReference>
<dbReference type="InterPro" id="IPR000600">
    <property type="entry name" value="ROK"/>
</dbReference>
<evidence type="ECO:0000313" key="5">
    <source>
        <dbReference type="Proteomes" id="UP000013085"/>
    </source>
</evidence>
<accession>A0A0E2HHA2</accession>
<comment type="similarity">
    <text evidence="2">Belongs to the ROK (NagC/XylR) family.</text>
</comment>
<comment type="function">
    <text evidence="1">Transcriptional repressor of xylose-utilizing enzymes.</text>
</comment>
<dbReference type="PATRIC" id="fig|999408.3.peg.393"/>
<dbReference type="PANTHER" id="PTHR18964">
    <property type="entry name" value="ROK (REPRESSOR, ORF, KINASE) FAMILY"/>
    <property type="match status" value="1"/>
</dbReference>
<evidence type="ECO:0000313" key="4">
    <source>
        <dbReference type="EMBL" id="ENZ19936.1"/>
    </source>
</evidence>
<dbReference type="InterPro" id="IPR011991">
    <property type="entry name" value="ArsR-like_HTH"/>
</dbReference>
<gene>
    <name evidence="4" type="ORF">HMPREF1090_00357</name>
</gene>
<dbReference type="InterPro" id="IPR036390">
    <property type="entry name" value="WH_DNA-bd_sf"/>
</dbReference>
<proteinExistence type="inferred from homology"/>
<evidence type="ECO:0008006" key="6">
    <source>
        <dbReference type="Google" id="ProtNLM"/>
    </source>
</evidence>
<protein>
    <recommendedName>
        <fullName evidence="6">ROK family protein</fullName>
    </recommendedName>
</protein>
<dbReference type="CDD" id="cd00090">
    <property type="entry name" value="HTH_ARSR"/>
    <property type="match status" value="1"/>
</dbReference>
<name>A0A0E2HHA2_9FIRM</name>
<organism evidence="4 5">
    <name type="scientific">[Clostridium] clostridioforme 90A8</name>
    <dbReference type="NCBI Taxonomy" id="999408"/>
    <lineage>
        <taxon>Bacteria</taxon>
        <taxon>Bacillati</taxon>
        <taxon>Bacillota</taxon>
        <taxon>Clostridia</taxon>
        <taxon>Lachnospirales</taxon>
        <taxon>Lachnospiraceae</taxon>
        <taxon>Enterocloster</taxon>
    </lineage>
</organism>
<dbReference type="RefSeq" id="WP_002586201.1">
    <property type="nucleotide sequence ID" value="NZ_KB850976.1"/>
</dbReference>
<comment type="caution">
    <text evidence="4">The sequence shown here is derived from an EMBL/GenBank/DDBJ whole genome shotgun (WGS) entry which is preliminary data.</text>
</comment>
<dbReference type="HOGENOM" id="CLU_036604_13_5_9"/>